<dbReference type="AlphaFoldDB" id="A0A1V4I7I4"/>
<feature type="binding site" evidence="6">
    <location>
        <position position="119"/>
    </location>
    <ligand>
        <name>Fe cation</name>
        <dbReference type="ChEBI" id="CHEBI:24875"/>
        <label>2</label>
    </ligand>
</feature>
<keyword evidence="4 6" id="KW-0479">Metal-binding</keyword>
<feature type="binding site" evidence="6">
    <location>
        <position position="63"/>
    </location>
    <ligand>
        <name>Fe cation</name>
        <dbReference type="ChEBI" id="CHEBI:24875"/>
        <label>2</label>
    </ligand>
</feature>
<protein>
    <recommendedName>
        <fullName evidence="6">Bacteriohemerythrin</fullName>
    </recommendedName>
</protein>
<comment type="function">
    <text evidence="6">Oxygen-binding protein. May be involved in a storage mechanism or for delivery to oxygen-requiring enzymes. The oxygen-binding site contains two iron atoms.</text>
</comment>
<dbReference type="NCBIfam" id="TIGR02481">
    <property type="entry name" value="hemeryth_dom"/>
    <property type="match status" value="1"/>
</dbReference>
<proteinExistence type="inferred from homology"/>
<accession>A0A1V4I7I4</accession>
<keyword evidence="5 6" id="KW-0408">Iron</keyword>
<dbReference type="PROSITE" id="PS00550">
    <property type="entry name" value="HEMERYTHRINS"/>
    <property type="match status" value="1"/>
</dbReference>
<dbReference type="EMBL" id="MZGW01000003">
    <property type="protein sequence ID" value="OPJ55830.1"/>
    <property type="molecule type" value="Genomic_DNA"/>
</dbReference>
<evidence type="ECO:0000313" key="8">
    <source>
        <dbReference type="EMBL" id="OPJ55830.1"/>
    </source>
</evidence>
<dbReference type="PANTHER" id="PTHR37164:SF1">
    <property type="entry name" value="BACTERIOHEMERYTHRIN"/>
    <property type="match status" value="1"/>
</dbReference>
<feature type="binding site" evidence="6">
    <location>
        <position position="82"/>
    </location>
    <ligand>
        <name>Fe cation</name>
        <dbReference type="ChEBI" id="CHEBI:24875"/>
        <label>2</label>
    </ligand>
</feature>
<dbReference type="CDD" id="cd12107">
    <property type="entry name" value="Hemerythrin"/>
    <property type="match status" value="1"/>
</dbReference>
<dbReference type="SUPFAM" id="SSF47188">
    <property type="entry name" value="Hemerythrin-like"/>
    <property type="match status" value="1"/>
</dbReference>
<dbReference type="Pfam" id="PF01814">
    <property type="entry name" value="Hemerythrin"/>
    <property type="match status" value="1"/>
</dbReference>
<comment type="similarity">
    <text evidence="1 6">Belongs to the hemerythrin family.</text>
</comment>
<evidence type="ECO:0000313" key="9">
    <source>
        <dbReference type="Proteomes" id="UP000190140"/>
    </source>
</evidence>
<dbReference type="RefSeq" id="WP_079411809.1">
    <property type="nucleotide sequence ID" value="NZ_MZGW01000003.1"/>
</dbReference>
<keyword evidence="2 6" id="KW-0813">Transport</keyword>
<keyword evidence="3 6" id="KW-0561">Oxygen transport</keyword>
<feature type="binding site" evidence="6">
    <location>
        <position position="59"/>
    </location>
    <ligand>
        <name>Fe cation</name>
        <dbReference type="ChEBI" id="CHEBI:24875"/>
        <label>1</label>
    </ligand>
</feature>
<feature type="binding site" evidence="6">
    <location>
        <position position="124"/>
    </location>
    <ligand>
        <name>Fe cation</name>
        <dbReference type="ChEBI" id="CHEBI:24875"/>
        <label>2</label>
    </ligand>
</feature>
<name>A0A1V4I7I4_9FIRM</name>
<dbReference type="OrthoDB" id="9797092at2"/>
<dbReference type="HAMAP" id="MF_00556">
    <property type="entry name" value="Hemerythrin"/>
    <property type="match status" value="1"/>
</dbReference>
<dbReference type="Gene3D" id="1.20.120.50">
    <property type="entry name" value="Hemerythrin-like"/>
    <property type="match status" value="1"/>
</dbReference>
<dbReference type="InterPro" id="IPR012827">
    <property type="entry name" value="Hemerythrin_metal-bd"/>
</dbReference>
<dbReference type="InterPro" id="IPR016131">
    <property type="entry name" value="Haemerythrin_Fe_BS"/>
</dbReference>
<feature type="domain" description="Hemerythrin-like" evidence="7">
    <location>
        <begin position="11"/>
        <end position="127"/>
    </location>
</feature>
<evidence type="ECO:0000256" key="6">
    <source>
        <dbReference type="HAMAP-Rule" id="MF_00556"/>
    </source>
</evidence>
<keyword evidence="9" id="KW-1185">Reference proteome</keyword>
<dbReference type="InterPro" id="IPR050669">
    <property type="entry name" value="Hemerythrin"/>
</dbReference>
<dbReference type="NCBIfam" id="NF033749">
    <property type="entry name" value="bact_hemeryth"/>
    <property type="match status" value="1"/>
</dbReference>
<organism evidence="8 9">
    <name type="scientific">Alkalithermobacter paradoxus</name>
    <dbReference type="NCBI Taxonomy" id="29349"/>
    <lineage>
        <taxon>Bacteria</taxon>
        <taxon>Bacillati</taxon>
        <taxon>Bacillota</taxon>
        <taxon>Clostridia</taxon>
        <taxon>Peptostreptococcales</taxon>
        <taxon>Tepidibacteraceae</taxon>
        <taxon>Alkalithermobacter</taxon>
    </lineage>
</organism>
<evidence type="ECO:0000256" key="2">
    <source>
        <dbReference type="ARBA" id="ARBA00022448"/>
    </source>
</evidence>
<feature type="binding site" evidence="6">
    <location>
        <position position="78"/>
    </location>
    <ligand>
        <name>Fe cation</name>
        <dbReference type="ChEBI" id="CHEBI:24875"/>
        <label>2</label>
    </ligand>
</feature>
<dbReference type="Proteomes" id="UP000190140">
    <property type="component" value="Unassembled WGS sequence"/>
</dbReference>
<feature type="binding site" evidence="6">
    <location>
        <position position="19"/>
    </location>
    <ligand>
        <name>Fe cation</name>
        <dbReference type="ChEBI" id="CHEBI:24875"/>
        <label>1</label>
    </ligand>
</feature>
<comment type="subunit">
    <text evidence="6">Monomer.</text>
</comment>
<evidence type="ECO:0000256" key="1">
    <source>
        <dbReference type="ARBA" id="ARBA00010587"/>
    </source>
</evidence>
<comment type="caution">
    <text evidence="8">The sequence shown here is derived from an EMBL/GenBank/DDBJ whole genome shotgun (WGS) entry which is preliminary data.</text>
</comment>
<dbReference type="PANTHER" id="PTHR37164">
    <property type="entry name" value="BACTERIOHEMERYTHRIN"/>
    <property type="match status" value="1"/>
</dbReference>
<dbReference type="InterPro" id="IPR012312">
    <property type="entry name" value="Hemerythrin-like"/>
</dbReference>
<feature type="binding site" evidence="6">
    <location>
        <position position="63"/>
    </location>
    <ligand>
        <name>Fe cation</name>
        <dbReference type="ChEBI" id="CHEBI:24875"/>
        <label>1</label>
    </ligand>
</feature>
<sequence>MIKWKDEYLIGVEKIDEQHKHLVNIANKTYEVLNDDFCVDKYDKIVEILKELEEYTIFHFAEEESYMKEIGYKKMFTHKIEHDEFVQKIRNIDLESIDNEQNECLLDIVNFIVDWLVSHILEKDKLIVEN</sequence>
<gene>
    <name evidence="8" type="ORF">CLOTH_10080</name>
</gene>
<dbReference type="STRING" id="29349.CLOTH_10080"/>
<evidence type="ECO:0000256" key="3">
    <source>
        <dbReference type="ARBA" id="ARBA00022621"/>
    </source>
</evidence>
<reference evidence="8 9" key="1">
    <citation type="submission" date="2017-03" db="EMBL/GenBank/DDBJ databases">
        <title>Genome sequence of Clostridium thermoalcaliphilum DSM 7309.</title>
        <authorList>
            <person name="Poehlein A."/>
            <person name="Daniel R."/>
        </authorList>
    </citation>
    <scope>NUCLEOTIDE SEQUENCE [LARGE SCALE GENOMIC DNA]</scope>
    <source>
        <strain evidence="8 9">DSM 7309</strain>
    </source>
</reference>
<dbReference type="InterPro" id="IPR023504">
    <property type="entry name" value="Bacteriohemerythrin-like"/>
</dbReference>
<evidence type="ECO:0000256" key="5">
    <source>
        <dbReference type="ARBA" id="ARBA00023004"/>
    </source>
</evidence>
<dbReference type="GO" id="GO:0005344">
    <property type="term" value="F:oxygen carrier activity"/>
    <property type="evidence" value="ECO:0007669"/>
    <property type="project" value="UniProtKB-UniRule"/>
</dbReference>
<dbReference type="InterPro" id="IPR035938">
    <property type="entry name" value="Hemerythrin-like_sf"/>
</dbReference>
<evidence type="ECO:0000256" key="4">
    <source>
        <dbReference type="ARBA" id="ARBA00022723"/>
    </source>
</evidence>
<dbReference type="GO" id="GO:0005506">
    <property type="term" value="F:iron ion binding"/>
    <property type="evidence" value="ECO:0007669"/>
    <property type="project" value="UniProtKB-UniRule"/>
</dbReference>
<evidence type="ECO:0000259" key="7">
    <source>
        <dbReference type="Pfam" id="PF01814"/>
    </source>
</evidence>
<feature type="binding site" evidence="6">
    <location>
        <position position="124"/>
    </location>
    <ligand>
        <name>Fe cation</name>
        <dbReference type="ChEBI" id="CHEBI:24875"/>
        <label>1</label>
    </ligand>
</feature>